<evidence type="ECO:0000313" key="1">
    <source>
        <dbReference type="EMBL" id="RMZ96017.1"/>
    </source>
</evidence>
<comment type="caution">
    <text evidence="1">The sequence shown here is derived from an EMBL/GenBank/DDBJ whole genome shotgun (WGS) entry which is preliminary data.</text>
</comment>
<name>A0A3M7PBC7_BRAPC</name>
<accession>A0A3M7PBC7</accession>
<sequence length="582" mass="64634">MALELRSHSTRLAHRPTAVYSEKLAFSLFELSLIVCSFVKLKHGELGAQLVVNAGQSIVAEIEKLERGELAHFVRDRAYFVHRQVQAAAQRRAHLAHQIAAHVQILQVGVEQTEVGGHLGQPVVRHIEPDEIAQKEHVRQLKLLGRVNLRPVIVHVKLLFGLVQPIDACVLVKVECDEHVVVLLGLGRQRSYHQMLEFVAAEVKVTHTVGQSVGHQVEAVLGQTQPDKIFEQTKFKAERVLVETVGRQVKISEAFFELGIVAKCVGELAQPVVAERETAQGLERGQLVRHELDVIVVEPELLEHSQLLDVRGHVHQSIVAQVQHSQTVAKTIERLERHFVGYVGKDTVGALYSPGHHRPVGHLVQQLVVLGHVQLGQIEQIARHQLPWQQALFVDQIVVVRQVKRRGDVPLVSWLPDKLSRSTLLNTLSANDRAAASPPNAVSLLPLRSRSRNWPNLLKCSRLTESIELADRSMRVRLAKRSARACGTCLNELAPSSSRSMRVTLRFRLKSCWLERASLSSASEKCCRLASVSSRPARLRAGSRASAHSRSSSRWLSRSSRLASESTAIATLGSQYGTSLNT</sequence>
<dbReference type="EMBL" id="REGN01012314">
    <property type="protein sequence ID" value="RMZ96017.1"/>
    <property type="molecule type" value="Genomic_DNA"/>
</dbReference>
<keyword evidence="2" id="KW-1185">Reference proteome</keyword>
<reference evidence="1 2" key="1">
    <citation type="journal article" date="2018" name="Sci. Rep.">
        <title>Genomic signatures of local adaptation to the degree of environmental predictability in rotifers.</title>
        <authorList>
            <person name="Franch-Gras L."/>
            <person name="Hahn C."/>
            <person name="Garcia-Roger E.M."/>
            <person name="Carmona M.J."/>
            <person name="Serra M."/>
            <person name="Gomez A."/>
        </authorList>
    </citation>
    <scope>NUCLEOTIDE SEQUENCE [LARGE SCALE GENOMIC DNA]</scope>
    <source>
        <strain evidence="1">HYR1</strain>
    </source>
</reference>
<proteinExistence type="predicted"/>
<dbReference type="AlphaFoldDB" id="A0A3M7PBC7"/>
<organism evidence="1 2">
    <name type="scientific">Brachionus plicatilis</name>
    <name type="common">Marine rotifer</name>
    <name type="synonym">Brachionus muelleri</name>
    <dbReference type="NCBI Taxonomy" id="10195"/>
    <lineage>
        <taxon>Eukaryota</taxon>
        <taxon>Metazoa</taxon>
        <taxon>Spiralia</taxon>
        <taxon>Gnathifera</taxon>
        <taxon>Rotifera</taxon>
        <taxon>Eurotatoria</taxon>
        <taxon>Monogononta</taxon>
        <taxon>Pseudotrocha</taxon>
        <taxon>Ploima</taxon>
        <taxon>Brachionidae</taxon>
        <taxon>Brachionus</taxon>
    </lineage>
</organism>
<gene>
    <name evidence="1" type="ORF">BpHYR1_037794</name>
</gene>
<protein>
    <submittedName>
        <fullName evidence="1">Uncharacterized protein</fullName>
    </submittedName>
</protein>
<evidence type="ECO:0000313" key="2">
    <source>
        <dbReference type="Proteomes" id="UP000276133"/>
    </source>
</evidence>
<dbReference type="Proteomes" id="UP000276133">
    <property type="component" value="Unassembled WGS sequence"/>
</dbReference>